<keyword evidence="3" id="KW-1185">Reference proteome</keyword>
<organism evidence="2 3">
    <name type="scientific">Striga asiatica</name>
    <name type="common">Asiatic witchweed</name>
    <name type="synonym">Buchnera asiatica</name>
    <dbReference type="NCBI Taxonomy" id="4170"/>
    <lineage>
        <taxon>Eukaryota</taxon>
        <taxon>Viridiplantae</taxon>
        <taxon>Streptophyta</taxon>
        <taxon>Embryophyta</taxon>
        <taxon>Tracheophyta</taxon>
        <taxon>Spermatophyta</taxon>
        <taxon>Magnoliopsida</taxon>
        <taxon>eudicotyledons</taxon>
        <taxon>Gunneridae</taxon>
        <taxon>Pentapetalae</taxon>
        <taxon>asterids</taxon>
        <taxon>lamiids</taxon>
        <taxon>Lamiales</taxon>
        <taxon>Orobanchaceae</taxon>
        <taxon>Buchnereae</taxon>
        <taxon>Striga</taxon>
    </lineage>
</organism>
<comment type="caution">
    <text evidence="2">The sequence shown here is derived from an EMBL/GenBank/DDBJ whole genome shotgun (WGS) entry which is preliminary data.</text>
</comment>
<feature type="region of interest" description="Disordered" evidence="1">
    <location>
        <begin position="1"/>
        <end position="79"/>
    </location>
</feature>
<accession>A0A5A7QY53</accession>
<evidence type="ECO:0000313" key="3">
    <source>
        <dbReference type="Proteomes" id="UP000325081"/>
    </source>
</evidence>
<dbReference type="Proteomes" id="UP000325081">
    <property type="component" value="Unassembled WGS sequence"/>
</dbReference>
<proteinExistence type="predicted"/>
<keyword evidence="2" id="KW-0489">Methyltransferase</keyword>
<protein>
    <submittedName>
        <fullName evidence="2">S-adenosyl-L-methionine-dependentmethyltransferases superfamily protein</fullName>
    </submittedName>
</protein>
<gene>
    <name evidence="2" type="ORF">STAS_27217</name>
</gene>
<dbReference type="AlphaFoldDB" id="A0A5A7QY53"/>
<dbReference type="GO" id="GO:0008168">
    <property type="term" value="F:methyltransferase activity"/>
    <property type="evidence" value="ECO:0007669"/>
    <property type="project" value="UniProtKB-KW"/>
</dbReference>
<dbReference type="OrthoDB" id="10595499at2759"/>
<feature type="compositionally biased region" description="Polar residues" evidence="1">
    <location>
        <begin position="53"/>
        <end position="76"/>
    </location>
</feature>
<keyword evidence="2" id="KW-0808">Transferase</keyword>
<reference evidence="3" key="1">
    <citation type="journal article" date="2019" name="Curr. Biol.">
        <title>Genome Sequence of Striga asiatica Provides Insight into the Evolution of Plant Parasitism.</title>
        <authorList>
            <person name="Yoshida S."/>
            <person name="Kim S."/>
            <person name="Wafula E.K."/>
            <person name="Tanskanen J."/>
            <person name="Kim Y.M."/>
            <person name="Honaas L."/>
            <person name="Yang Z."/>
            <person name="Spallek T."/>
            <person name="Conn C.E."/>
            <person name="Ichihashi Y."/>
            <person name="Cheong K."/>
            <person name="Cui S."/>
            <person name="Der J.P."/>
            <person name="Gundlach H."/>
            <person name="Jiao Y."/>
            <person name="Hori C."/>
            <person name="Ishida J.K."/>
            <person name="Kasahara H."/>
            <person name="Kiba T."/>
            <person name="Kim M.S."/>
            <person name="Koo N."/>
            <person name="Laohavisit A."/>
            <person name="Lee Y.H."/>
            <person name="Lumba S."/>
            <person name="McCourt P."/>
            <person name="Mortimer J.C."/>
            <person name="Mutuku J.M."/>
            <person name="Nomura T."/>
            <person name="Sasaki-Sekimoto Y."/>
            <person name="Seto Y."/>
            <person name="Wang Y."/>
            <person name="Wakatake T."/>
            <person name="Sakakibara H."/>
            <person name="Demura T."/>
            <person name="Yamaguchi S."/>
            <person name="Yoneyama K."/>
            <person name="Manabe R.I."/>
            <person name="Nelson D.C."/>
            <person name="Schulman A.H."/>
            <person name="Timko M.P."/>
            <person name="dePamphilis C.W."/>
            <person name="Choi D."/>
            <person name="Shirasu K."/>
        </authorList>
    </citation>
    <scope>NUCLEOTIDE SEQUENCE [LARGE SCALE GENOMIC DNA]</scope>
    <source>
        <strain evidence="3">cv. UVA1</strain>
    </source>
</reference>
<evidence type="ECO:0000256" key="1">
    <source>
        <dbReference type="SAM" id="MobiDB-lite"/>
    </source>
</evidence>
<feature type="compositionally biased region" description="Basic and acidic residues" evidence="1">
    <location>
        <begin position="34"/>
        <end position="52"/>
    </location>
</feature>
<evidence type="ECO:0000313" key="2">
    <source>
        <dbReference type="EMBL" id="GER49942.1"/>
    </source>
</evidence>
<name>A0A5A7QY53_STRAF</name>
<dbReference type="EMBL" id="BKCP01008959">
    <property type="protein sequence ID" value="GER49942.1"/>
    <property type="molecule type" value="Genomic_DNA"/>
</dbReference>
<sequence>MEADCGGQDGGFPSPPNKTPTAVAENEGLIGGTSEERNSTGHKGKSVDRPESRSSNLGEGFSTDNMDNDIITSSDPQLELKTTQATQQVVEEVTVVHKRILPESIAGKKTWKRNTINASRIPKNGTDSAMGASELLPGIDRSIMWVRDLMNVEGDKWD</sequence>
<dbReference type="GO" id="GO:0032259">
    <property type="term" value="P:methylation"/>
    <property type="evidence" value="ECO:0007669"/>
    <property type="project" value="UniProtKB-KW"/>
</dbReference>